<dbReference type="Gene3D" id="1.10.30.10">
    <property type="entry name" value="High mobility group box domain"/>
    <property type="match status" value="1"/>
</dbReference>
<dbReference type="PANTHER" id="PTHR45803:SF5">
    <property type="entry name" value="SOX100B"/>
    <property type="match status" value="1"/>
</dbReference>
<evidence type="ECO:0000256" key="5">
    <source>
        <dbReference type="ARBA" id="ARBA00023242"/>
    </source>
</evidence>
<feature type="region of interest" description="Disordered" evidence="7">
    <location>
        <begin position="253"/>
        <end position="278"/>
    </location>
</feature>
<proteinExistence type="predicted"/>
<evidence type="ECO:0000256" key="6">
    <source>
        <dbReference type="PROSITE-ProRule" id="PRU00267"/>
    </source>
</evidence>
<keyword evidence="2" id="KW-0805">Transcription regulation</keyword>
<evidence type="ECO:0000313" key="10">
    <source>
        <dbReference type="Proteomes" id="UP000298138"/>
    </source>
</evidence>
<dbReference type="AlphaFoldDB" id="A0A4S2MHP7"/>
<evidence type="ECO:0000256" key="1">
    <source>
        <dbReference type="ARBA" id="ARBA00004123"/>
    </source>
</evidence>
<evidence type="ECO:0000313" key="9">
    <source>
        <dbReference type="EMBL" id="TGZ76282.1"/>
    </source>
</evidence>
<dbReference type="PROSITE" id="PS50118">
    <property type="entry name" value="HMG_BOX_2"/>
    <property type="match status" value="1"/>
</dbReference>
<feature type="region of interest" description="Disordered" evidence="7">
    <location>
        <begin position="102"/>
        <end position="145"/>
    </location>
</feature>
<dbReference type="GO" id="GO:0000981">
    <property type="term" value="F:DNA-binding transcription factor activity, RNA polymerase II-specific"/>
    <property type="evidence" value="ECO:0007669"/>
    <property type="project" value="TreeGrafter"/>
</dbReference>
<feature type="compositionally biased region" description="Basic residues" evidence="7">
    <location>
        <begin position="123"/>
        <end position="136"/>
    </location>
</feature>
<dbReference type="SUPFAM" id="SSF47095">
    <property type="entry name" value="HMG-box"/>
    <property type="match status" value="1"/>
</dbReference>
<keyword evidence="10" id="KW-1185">Reference proteome</keyword>
<keyword evidence="5 6" id="KW-0539">Nucleus</keyword>
<dbReference type="PANTHER" id="PTHR45803">
    <property type="entry name" value="SOX100B"/>
    <property type="match status" value="1"/>
</dbReference>
<dbReference type="CDD" id="cd01389">
    <property type="entry name" value="HMG-box_ROX1-like"/>
    <property type="match status" value="1"/>
</dbReference>
<dbReference type="OrthoDB" id="2307332at2759"/>
<dbReference type="InParanoid" id="A0A4S2MHP7"/>
<protein>
    <recommendedName>
        <fullName evidence="8">HMG box domain-containing protein</fullName>
    </recommendedName>
</protein>
<dbReference type="GO" id="GO:0005634">
    <property type="term" value="C:nucleus"/>
    <property type="evidence" value="ECO:0007669"/>
    <property type="project" value="UniProtKB-SubCell"/>
</dbReference>
<evidence type="ECO:0000259" key="8">
    <source>
        <dbReference type="PROSITE" id="PS50118"/>
    </source>
</evidence>
<feature type="region of interest" description="Disordered" evidence="7">
    <location>
        <begin position="414"/>
        <end position="446"/>
    </location>
</feature>
<dbReference type="EMBL" id="ML220187">
    <property type="protein sequence ID" value="TGZ76282.1"/>
    <property type="molecule type" value="Genomic_DNA"/>
</dbReference>
<dbReference type="Pfam" id="PF00505">
    <property type="entry name" value="HMG_box"/>
    <property type="match status" value="1"/>
</dbReference>
<dbReference type="GO" id="GO:0000978">
    <property type="term" value="F:RNA polymerase II cis-regulatory region sequence-specific DNA binding"/>
    <property type="evidence" value="ECO:0007669"/>
    <property type="project" value="TreeGrafter"/>
</dbReference>
<dbReference type="InterPro" id="IPR009071">
    <property type="entry name" value="HMG_box_dom"/>
</dbReference>
<keyword evidence="3 6" id="KW-0238">DNA-binding</keyword>
<dbReference type="STRING" id="341454.A0A4S2MHP7"/>
<sequence length="548" mass="61808">MLSVTPNAFDNLSTSNMAQFGSLLSYAFEGSIESLPRTDAMMESSFSNYGLHLLNEQKQDTNGEHGTESIISLSPPMIPSDCLDAPGSPSTLPDLAFSCSSRESTIDMPGNSKPLQQTDARKTRSSRSPRKRKIHQSKADKPGIPVLTAPLSELTVQYHHIPIRDMEQWAHRSAEVRWKEVEKREGYVARPMNSFMLYRSAYAERTKFWCLQNNHQVVSSVSGASWPLEPPSIRDYYNELARIERINHQAAHPGYKFSPSKTPATKKRKFARGKSASVEEDFLNDDTSSLTYGSMEQEPPRRCVSNPIQKSWMYLGSSYNTAIGGPELSTFDYSNPGLDSPRHISPADLSGQYYQTTIQQRRTNQHPYPAVSPPVEDVFLRPAQGPSSSNVFAFAIDPRLESINTKRDMDQFEECSFSERTENPAKKARYSSEYTHDRPSSADTDAPIDCNSNYEFPPYCPEKVQSLMYRPHLEHACLLAKEATEQINYDNILDMDLDCSFWSTDEDVRKLSGYNPLMEGYINAETWTGATSGADFIDGVLSYEEWLE</sequence>
<evidence type="ECO:0000256" key="3">
    <source>
        <dbReference type="ARBA" id="ARBA00023125"/>
    </source>
</evidence>
<gene>
    <name evidence="9" type="ORF">EX30DRAFT_258356</name>
</gene>
<evidence type="ECO:0000256" key="7">
    <source>
        <dbReference type="SAM" id="MobiDB-lite"/>
    </source>
</evidence>
<feature type="domain" description="HMG box" evidence="8">
    <location>
        <begin position="188"/>
        <end position="256"/>
    </location>
</feature>
<dbReference type="InterPro" id="IPR036910">
    <property type="entry name" value="HMG_box_dom_sf"/>
</dbReference>
<comment type="subcellular location">
    <subcellularLocation>
        <location evidence="1">Nucleus</location>
    </subcellularLocation>
</comment>
<evidence type="ECO:0000256" key="2">
    <source>
        <dbReference type="ARBA" id="ARBA00023015"/>
    </source>
</evidence>
<name>A0A4S2MHP7_9PEZI</name>
<evidence type="ECO:0000256" key="4">
    <source>
        <dbReference type="ARBA" id="ARBA00023163"/>
    </source>
</evidence>
<keyword evidence="4" id="KW-0804">Transcription</keyword>
<dbReference type="InterPro" id="IPR050917">
    <property type="entry name" value="SOX_TF"/>
</dbReference>
<dbReference type="Proteomes" id="UP000298138">
    <property type="component" value="Unassembled WGS sequence"/>
</dbReference>
<feature type="DNA-binding region" description="HMG box" evidence="6">
    <location>
        <begin position="188"/>
        <end position="256"/>
    </location>
</feature>
<organism evidence="9 10">
    <name type="scientific">Ascodesmis nigricans</name>
    <dbReference type="NCBI Taxonomy" id="341454"/>
    <lineage>
        <taxon>Eukaryota</taxon>
        <taxon>Fungi</taxon>
        <taxon>Dikarya</taxon>
        <taxon>Ascomycota</taxon>
        <taxon>Pezizomycotina</taxon>
        <taxon>Pezizomycetes</taxon>
        <taxon>Pezizales</taxon>
        <taxon>Ascodesmidaceae</taxon>
        <taxon>Ascodesmis</taxon>
    </lineage>
</organism>
<accession>A0A4S2MHP7</accession>
<reference evidence="9 10" key="1">
    <citation type="submission" date="2019-04" db="EMBL/GenBank/DDBJ databases">
        <title>Comparative genomics and transcriptomics to analyze fruiting body development in filamentous ascomycetes.</title>
        <authorList>
            <consortium name="DOE Joint Genome Institute"/>
            <person name="Lutkenhaus R."/>
            <person name="Traeger S."/>
            <person name="Breuer J."/>
            <person name="Kuo A."/>
            <person name="Lipzen A."/>
            <person name="Pangilinan J."/>
            <person name="Dilworth D."/>
            <person name="Sandor L."/>
            <person name="Poggeler S."/>
            <person name="Barry K."/>
            <person name="Grigoriev I.V."/>
            <person name="Nowrousian M."/>
        </authorList>
    </citation>
    <scope>NUCLEOTIDE SEQUENCE [LARGE SCALE GENOMIC DNA]</scope>
    <source>
        <strain evidence="9 10">CBS 389.68</strain>
    </source>
</reference>